<proteinExistence type="predicted"/>
<gene>
    <name evidence="1" type="ordered locus">MmarC6_0539</name>
</gene>
<reference evidence="1" key="1">
    <citation type="submission" date="2007-10" db="EMBL/GenBank/DDBJ databases">
        <title>Complete sequence of Methanococcus maripaludis C6.</title>
        <authorList>
            <consortium name="US DOE Joint Genome Institute"/>
            <person name="Copeland A."/>
            <person name="Lucas S."/>
            <person name="Lapidus A."/>
            <person name="Barry K."/>
            <person name="Glavina del Rio T."/>
            <person name="Dalin E."/>
            <person name="Tice H."/>
            <person name="Pitluck S."/>
            <person name="Clum A."/>
            <person name="Schmutz J."/>
            <person name="Larimer F."/>
            <person name="Land M."/>
            <person name="Hauser L."/>
            <person name="Kyrpides N."/>
            <person name="Mikhailova N."/>
            <person name="Sieprawska-Lupa M."/>
            <person name="Whitman W.B."/>
            <person name="Richardson P."/>
        </authorList>
    </citation>
    <scope>NUCLEOTIDE SEQUENCE [LARGE SCALE GENOMIC DNA]</scope>
    <source>
        <strain evidence="1">C6</strain>
    </source>
</reference>
<protein>
    <submittedName>
        <fullName evidence="1">Uncharacterized protein</fullName>
    </submittedName>
</protein>
<organism evidence="1">
    <name type="scientific">Methanococcus maripaludis (strain C6 / ATCC BAA-1332)</name>
    <dbReference type="NCBI Taxonomy" id="444158"/>
    <lineage>
        <taxon>Archaea</taxon>
        <taxon>Methanobacteriati</taxon>
        <taxon>Methanobacteriota</taxon>
        <taxon>Methanomada group</taxon>
        <taxon>Methanococci</taxon>
        <taxon>Methanococcales</taxon>
        <taxon>Methanococcaceae</taxon>
        <taxon>Methanococcus</taxon>
    </lineage>
</organism>
<name>A9A6S8_METM6</name>
<evidence type="ECO:0000313" key="1">
    <source>
        <dbReference type="EMBL" id="ABX01356.1"/>
    </source>
</evidence>
<dbReference type="KEGG" id="mmx:MmarC6_0539"/>
<sequence length="91" mass="10909">MKNCIFISYTSDDENIKHIMKVDNRGKVKKLTPEEILKIPITERKELFRSDLENLENFNKKLEKEFEGRMTKENMFYVFQAHINAIKKILT</sequence>
<dbReference type="STRING" id="444158.MmarC6_0539"/>
<dbReference type="AlphaFoldDB" id="A9A6S8"/>
<dbReference type="HOGENOM" id="CLU_2420067_0_0_2"/>
<accession>A9A6S8</accession>
<dbReference type="EMBL" id="CP000867">
    <property type="protein sequence ID" value="ABX01356.1"/>
    <property type="molecule type" value="Genomic_DNA"/>
</dbReference>